<organism evidence="1 2">
    <name type="scientific">Symbiodinium necroappetens</name>
    <dbReference type="NCBI Taxonomy" id="1628268"/>
    <lineage>
        <taxon>Eukaryota</taxon>
        <taxon>Sar</taxon>
        <taxon>Alveolata</taxon>
        <taxon>Dinophyceae</taxon>
        <taxon>Suessiales</taxon>
        <taxon>Symbiodiniaceae</taxon>
        <taxon>Symbiodinium</taxon>
    </lineage>
</organism>
<gene>
    <name evidence="1" type="ORF">SNEC2469_LOCUS23697</name>
</gene>
<feature type="non-terminal residue" evidence="1">
    <location>
        <position position="1"/>
    </location>
</feature>
<accession>A0A812YYD1</accession>
<dbReference type="Proteomes" id="UP000601435">
    <property type="component" value="Unassembled WGS sequence"/>
</dbReference>
<sequence>LLQGLQKGDTDDELLRVVLDGSSVDLQEFLRGTGASAATELRIWLGFLKLDDKIPTVHAIERLLFTGEGGTADGADVVALFLTDLFIHPSSLNGLRSLLRNAMGADRASEYVFNEDDPALLIRQIPAQLVKADE</sequence>
<dbReference type="AlphaFoldDB" id="A0A812YYD1"/>
<evidence type="ECO:0000313" key="1">
    <source>
        <dbReference type="EMBL" id="CAE7802587.1"/>
    </source>
</evidence>
<dbReference type="EMBL" id="CAJNJA010044536">
    <property type="protein sequence ID" value="CAE7802587.1"/>
    <property type="molecule type" value="Genomic_DNA"/>
</dbReference>
<feature type="non-terminal residue" evidence="1">
    <location>
        <position position="134"/>
    </location>
</feature>
<reference evidence="1" key="1">
    <citation type="submission" date="2021-02" db="EMBL/GenBank/DDBJ databases">
        <authorList>
            <person name="Dougan E. K."/>
            <person name="Rhodes N."/>
            <person name="Thang M."/>
            <person name="Chan C."/>
        </authorList>
    </citation>
    <scope>NUCLEOTIDE SEQUENCE</scope>
</reference>
<protein>
    <submittedName>
        <fullName evidence="1">Uncharacterized protein</fullName>
    </submittedName>
</protein>
<dbReference type="OrthoDB" id="406372at2759"/>
<name>A0A812YYD1_9DINO</name>
<comment type="caution">
    <text evidence="1">The sequence shown here is derived from an EMBL/GenBank/DDBJ whole genome shotgun (WGS) entry which is preliminary data.</text>
</comment>
<keyword evidence="2" id="KW-1185">Reference proteome</keyword>
<evidence type="ECO:0000313" key="2">
    <source>
        <dbReference type="Proteomes" id="UP000601435"/>
    </source>
</evidence>
<proteinExistence type="predicted"/>